<keyword evidence="8 11" id="KW-0472">Membrane</keyword>
<evidence type="ECO:0000256" key="6">
    <source>
        <dbReference type="ARBA" id="ARBA00022692"/>
    </source>
</evidence>
<keyword evidence="5" id="KW-1003">Cell membrane</keyword>
<dbReference type="InterPro" id="IPR003004">
    <property type="entry name" value="GspF/PilC"/>
</dbReference>
<organism evidence="13 14">
    <name type="scientific">Providencia heimbachae ATCC 35613</name>
    <dbReference type="NCBI Taxonomy" id="1354272"/>
    <lineage>
        <taxon>Bacteria</taxon>
        <taxon>Pseudomonadati</taxon>
        <taxon>Pseudomonadota</taxon>
        <taxon>Gammaproteobacteria</taxon>
        <taxon>Enterobacterales</taxon>
        <taxon>Morganellaceae</taxon>
        <taxon>Providencia</taxon>
    </lineage>
</organism>
<dbReference type="PANTHER" id="PTHR30012:SF0">
    <property type="entry name" value="TYPE II SECRETION SYSTEM PROTEIN F-RELATED"/>
    <property type="match status" value="1"/>
</dbReference>
<keyword evidence="4 10" id="KW-0813">Transport</keyword>
<dbReference type="Gene3D" id="1.20.81.30">
    <property type="entry name" value="Type II secretion system (T2SS), domain F"/>
    <property type="match status" value="2"/>
</dbReference>
<gene>
    <name evidence="13" type="ORF">M998_3344</name>
</gene>
<reference evidence="13 14" key="1">
    <citation type="submission" date="2016-04" db="EMBL/GenBank/DDBJ databases">
        <title>ATOL: Assembling a taxonomically balanced genome-scale reconstruction of the evolutionary history of the Enterobacteriaceae.</title>
        <authorList>
            <person name="Plunkett G.III."/>
            <person name="Neeno-Eckwall E.C."/>
            <person name="Glasner J.D."/>
            <person name="Perna N.T."/>
        </authorList>
    </citation>
    <scope>NUCLEOTIDE SEQUENCE [LARGE SCALE GENOMIC DNA]</scope>
    <source>
        <strain evidence="13 14">ATCC 35613</strain>
    </source>
</reference>
<name>A0A1B7JKG8_9GAMM</name>
<evidence type="ECO:0000256" key="10">
    <source>
        <dbReference type="RuleBase" id="RU003923"/>
    </source>
</evidence>
<dbReference type="GO" id="GO:0009306">
    <property type="term" value="P:protein secretion"/>
    <property type="evidence" value="ECO:0007669"/>
    <property type="project" value="InterPro"/>
</dbReference>
<feature type="domain" description="Type II secretion system protein GspF" evidence="12">
    <location>
        <begin position="264"/>
        <end position="384"/>
    </location>
</feature>
<dbReference type="PROSITE" id="PS00874">
    <property type="entry name" value="T2SP_F"/>
    <property type="match status" value="1"/>
</dbReference>
<dbReference type="InterPro" id="IPR001992">
    <property type="entry name" value="T2SS_GspF/T4SS_PilC_CS"/>
</dbReference>
<accession>A0A1B7JKG8</accession>
<dbReference type="RefSeq" id="WP_068909884.1">
    <property type="nucleotide sequence ID" value="NZ_LXEW01000047.1"/>
</dbReference>
<feature type="transmembrane region" description="Helical" evidence="11">
    <location>
        <begin position="161"/>
        <end position="183"/>
    </location>
</feature>
<evidence type="ECO:0000256" key="7">
    <source>
        <dbReference type="ARBA" id="ARBA00022989"/>
    </source>
</evidence>
<dbReference type="GO" id="GO:0005886">
    <property type="term" value="C:plasma membrane"/>
    <property type="evidence" value="ECO:0007669"/>
    <property type="project" value="UniProtKB-SubCell"/>
</dbReference>
<keyword evidence="14" id="KW-1185">Reference proteome</keyword>
<dbReference type="Pfam" id="PF00482">
    <property type="entry name" value="T2SSF"/>
    <property type="match status" value="2"/>
</dbReference>
<evidence type="ECO:0000256" key="4">
    <source>
        <dbReference type="ARBA" id="ARBA00022448"/>
    </source>
</evidence>
<dbReference type="OrthoDB" id="9805682at2"/>
<evidence type="ECO:0000256" key="11">
    <source>
        <dbReference type="SAM" id="Phobius"/>
    </source>
</evidence>
<dbReference type="EMBL" id="LXEW01000047">
    <property type="protein sequence ID" value="OAT48399.1"/>
    <property type="molecule type" value="Genomic_DNA"/>
</dbReference>
<evidence type="ECO:0000256" key="1">
    <source>
        <dbReference type="ARBA" id="ARBA00002684"/>
    </source>
</evidence>
<keyword evidence="6 10" id="KW-0812">Transmembrane</keyword>
<comment type="similarity">
    <text evidence="3 10">Belongs to the GSP F family.</text>
</comment>
<dbReference type="PATRIC" id="fig|1354272.4.peg.3418"/>
<dbReference type="InterPro" id="IPR018076">
    <property type="entry name" value="T2SS_GspF_dom"/>
</dbReference>
<evidence type="ECO:0000313" key="14">
    <source>
        <dbReference type="Proteomes" id="UP000078224"/>
    </source>
</evidence>
<feature type="transmembrane region" description="Helical" evidence="11">
    <location>
        <begin position="215"/>
        <end position="232"/>
    </location>
</feature>
<feature type="domain" description="Type II secretion system protein GspF" evidence="12">
    <location>
        <begin position="61"/>
        <end position="184"/>
    </location>
</feature>
<feature type="transmembrane region" description="Helical" evidence="11">
    <location>
        <begin position="365"/>
        <end position="385"/>
    </location>
</feature>
<proteinExistence type="inferred from homology"/>
<dbReference type="PANTHER" id="PTHR30012">
    <property type="entry name" value="GENERAL SECRETION PATHWAY PROTEIN"/>
    <property type="match status" value="1"/>
</dbReference>
<comment type="function">
    <text evidence="1">Component of the type II secretion system inner membrane complex required for the energy-dependent secretion of extracellular factors such as proteases and toxins from the periplasm.</text>
</comment>
<dbReference type="Proteomes" id="UP000078224">
    <property type="component" value="Unassembled WGS sequence"/>
</dbReference>
<protein>
    <recommendedName>
        <fullName evidence="9">General secretion pathway protein F</fullName>
    </recommendedName>
</protein>
<dbReference type="AlphaFoldDB" id="A0A1B7JKG8"/>
<comment type="subcellular location">
    <subcellularLocation>
        <location evidence="10">Cell inner membrane</location>
        <topology evidence="10">Multi-pass membrane protein</topology>
    </subcellularLocation>
    <subcellularLocation>
        <location evidence="2">Cell membrane</location>
        <topology evidence="2">Multi-pass membrane protein</topology>
    </subcellularLocation>
</comment>
<evidence type="ECO:0000256" key="8">
    <source>
        <dbReference type="ARBA" id="ARBA00023136"/>
    </source>
</evidence>
<evidence type="ECO:0000313" key="13">
    <source>
        <dbReference type="EMBL" id="OAT48399.1"/>
    </source>
</evidence>
<evidence type="ECO:0000256" key="9">
    <source>
        <dbReference type="ARBA" id="ARBA00030750"/>
    </source>
</evidence>
<dbReference type="InterPro" id="IPR042094">
    <property type="entry name" value="T2SS_GspF_sf"/>
</dbReference>
<evidence type="ECO:0000256" key="3">
    <source>
        <dbReference type="ARBA" id="ARBA00005745"/>
    </source>
</evidence>
<evidence type="ECO:0000256" key="2">
    <source>
        <dbReference type="ARBA" id="ARBA00004651"/>
    </source>
</evidence>
<sequence length="395" mass="45372">MFIYSYISLSINNVVIHDTLIAKNKKHAYLSIIDKNQIPLKIKLKNILILNTENLNYKTHFFHQLKTLISSGINILKCLRILKSNCHLPFWRDIISHTINGLEKGETLSSKLKEHSNIFDSTTINLIVIAEKTGQYEESFRIITSMLEHNQKTSLQIKKALRYPITISIFSFILLSVMIIFVIPQFEDIYTTFQHELPFLTQIMISISSFIREKIHMAIILLIVSFLFIMKYKNSITPHIKKSFLLLPYINQMTKLNNLTIYFLTLSSTIKAGLPLAECLKCSIETSRSPQYTKEIQNILLSIIKGDSLSVAMKESTLFPSLSIQLISIAEETDKLHYFTDYLFKYYSDQYISITEKNLKSLEPILLALIAVLVGVIMLAMYLPIFNLGNVITGI</sequence>
<evidence type="ECO:0000259" key="12">
    <source>
        <dbReference type="Pfam" id="PF00482"/>
    </source>
</evidence>
<keyword evidence="7 11" id="KW-1133">Transmembrane helix</keyword>
<dbReference type="PRINTS" id="PR00812">
    <property type="entry name" value="BCTERIALGSPF"/>
</dbReference>
<evidence type="ECO:0000256" key="5">
    <source>
        <dbReference type="ARBA" id="ARBA00022475"/>
    </source>
</evidence>
<comment type="caution">
    <text evidence="13">The sequence shown here is derived from an EMBL/GenBank/DDBJ whole genome shotgun (WGS) entry which is preliminary data.</text>
</comment>